<dbReference type="Proteomes" id="UP000078046">
    <property type="component" value="Unassembled WGS sequence"/>
</dbReference>
<comment type="caution">
    <text evidence="1">The sequence shown here is derived from an EMBL/GenBank/DDBJ whole genome shotgun (WGS) entry which is preliminary data.</text>
</comment>
<dbReference type="AlphaFoldDB" id="A0A177B2W0"/>
<gene>
    <name evidence="1" type="ORF">A3Q56_04297</name>
</gene>
<evidence type="ECO:0000313" key="1">
    <source>
        <dbReference type="EMBL" id="OAF67941.1"/>
    </source>
</evidence>
<evidence type="ECO:0000313" key="2">
    <source>
        <dbReference type="Proteomes" id="UP000078046"/>
    </source>
</evidence>
<organism evidence="1 2">
    <name type="scientific">Intoshia linei</name>
    <dbReference type="NCBI Taxonomy" id="1819745"/>
    <lineage>
        <taxon>Eukaryota</taxon>
        <taxon>Metazoa</taxon>
        <taxon>Spiralia</taxon>
        <taxon>Lophotrochozoa</taxon>
        <taxon>Mesozoa</taxon>
        <taxon>Orthonectida</taxon>
        <taxon>Rhopaluridae</taxon>
        <taxon>Intoshia</taxon>
    </lineage>
</organism>
<keyword evidence="2" id="KW-1185">Reference proteome</keyword>
<proteinExistence type="predicted"/>
<protein>
    <submittedName>
        <fullName evidence="1">Uncharacterized protein</fullName>
    </submittedName>
</protein>
<dbReference type="EMBL" id="LWCA01000542">
    <property type="protein sequence ID" value="OAF67941.1"/>
    <property type="molecule type" value="Genomic_DNA"/>
</dbReference>
<accession>A0A177B2W0</accession>
<sequence>MNIIFLSQGWASAASQKSLLKSLINKENISQIHFPYLKETSSNTTPSASILKRFETYLASLYDQYMTRF</sequence>
<name>A0A177B2W0_9BILA</name>
<reference evidence="1 2" key="1">
    <citation type="submission" date="2016-04" db="EMBL/GenBank/DDBJ databases">
        <title>The genome of Intoshia linei affirms orthonectids as highly simplified spiralians.</title>
        <authorList>
            <person name="Mikhailov K.V."/>
            <person name="Slusarev G.S."/>
            <person name="Nikitin M.A."/>
            <person name="Logacheva M.D."/>
            <person name="Penin A."/>
            <person name="Aleoshin V."/>
            <person name="Panchin Y.V."/>
        </authorList>
    </citation>
    <scope>NUCLEOTIDE SEQUENCE [LARGE SCALE GENOMIC DNA]</scope>
    <source>
        <strain evidence="1">Intl2013</strain>
        <tissue evidence="1">Whole animal</tissue>
    </source>
</reference>